<keyword evidence="8" id="KW-1133">Transmembrane helix</keyword>
<evidence type="ECO:0000256" key="6">
    <source>
        <dbReference type="ARBA" id="ARBA00022692"/>
    </source>
</evidence>
<keyword evidence="7" id="KW-0653">Protein transport</keyword>
<evidence type="ECO:0000256" key="3">
    <source>
        <dbReference type="ARBA" id="ARBA00022448"/>
    </source>
</evidence>
<evidence type="ECO:0000259" key="10">
    <source>
        <dbReference type="PROSITE" id="PS52015"/>
    </source>
</evidence>
<evidence type="ECO:0000256" key="2">
    <source>
        <dbReference type="ARBA" id="ARBA00006555"/>
    </source>
</evidence>
<keyword evidence="4" id="KW-1003">Cell membrane</keyword>
<dbReference type="NCBIfam" id="TIGR01352">
    <property type="entry name" value="tonB_Cterm"/>
    <property type="match status" value="1"/>
</dbReference>
<evidence type="ECO:0000256" key="7">
    <source>
        <dbReference type="ARBA" id="ARBA00022927"/>
    </source>
</evidence>
<name>A0A162BS48_9GAMM</name>
<evidence type="ECO:0000256" key="1">
    <source>
        <dbReference type="ARBA" id="ARBA00004383"/>
    </source>
</evidence>
<dbReference type="PANTHER" id="PTHR33446">
    <property type="entry name" value="PROTEIN TONB-RELATED"/>
    <property type="match status" value="1"/>
</dbReference>
<dbReference type="AlphaFoldDB" id="A0A162BS48"/>
<comment type="subcellular location">
    <subcellularLocation>
        <location evidence="1">Cell inner membrane</location>
        <topology evidence="1">Single-pass membrane protein</topology>
        <orientation evidence="1">Periplasmic side</orientation>
    </subcellularLocation>
</comment>
<evidence type="ECO:0000313" key="12">
    <source>
        <dbReference type="Proteomes" id="UP000076661"/>
    </source>
</evidence>
<dbReference type="Pfam" id="PF03544">
    <property type="entry name" value="TonB_C"/>
    <property type="match status" value="1"/>
</dbReference>
<gene>
    <name evidence="11" type="ORF">N478_01715</name>
</gene>
<dbReference type="Gene3D" id="3.30.1150.10">
    <property type="match status" value="1"/>
</dbReference>
<dbReference type="InterPro" id="IPR006260">
    <property type="entry name" value="TonB/TolA_C"/>
</dbReference>
<evidence type="ECO:0000256" key="4">
    <source>
        <dbReference type="ARBA" id="ARBA00022475"/>
    </source>
</evidence>
<sequence length="351" mass="39853">MNLISALILTAASSQAGNALDVETEDFLRETIINAVPIERTPATFPRRAAERGQEGWVQLSYVVNEKGEVESAVVEKSSGIQSFEKAALSAVKKWQFKPALQNGKPIKQCKNQIQMDFQLNNGPKGVSRRFLSRYKSLVAKVENNDLEGVPSKLEELRALNLGNFTEDSYFWALVSRYHLKAGNEFDELEALDNLVHRGKKYLNKEMYVGSVARATLLNLKHNRLKNAIRYFDILSEIEGAEDVTKQVLPYIDKVHAFIEDDNKQIWVQGQISDKDLWQHELVRNAFTISNIEGDLTSLEVRCSNQYSVYDVQQGLQWNIPKEWRGCRVYIHGKEGASFNLIETAKSEIKA</sequence>
<dbReference type="SUPFAM" id="SSF74653">
    <property type="entry name" value="TolA/TonB C-terminal domain"/>
    <property type="match status" value="1"/>
</dbReference>
<keyword evidence="3" id="KW-0813">Transport</keyword>
<comment type="caution">
    <text evidence="11">The sequence shown here is derived from an EMBL/GenBank/DDBJ whole genome shotgun (WGS) entry which is preliminary data.</text>
</comment>
<feature type="domain" description="TonB C-terminal" evidence="10">
    <location>
        <begin position="30"/>
        <end position="127"/>
    </location>
</feature>
<evidence type="ECO:0000256" key="5">
    <source>
        <dbReference type="ARBA" id="ARBA00022519"/>
    </source>
</evidence>
<evidence type="ECO:0000313" key="11">
    <source>
        <dbReference type="EMBL" id="KZN67493.1"/>
    </source>
</evidence>
<dbReference type="InterPro" id="IPR051045">
    <property type="entry name" value="TonB-dependent_transducer"/>
</dbReference>
<dbReference type="EMBL" id="AUXX01000012">
    <property type="protein sequence ID" value="KZN67493.1"/>
    <property type="molecule type" value="Genomic_DNA"/>
</dbReference>
<evidence type="ECO:0000256" key="8">
    <source>
        <dbReference type="ARBA" id="ARBA00022989"/>
    </source>
</evidence>
<dbReference type="GO" id="GO:0055085">
    <property type="term" value="P:transmembrane transport"/>
    <property type="evidence" value="ECO:0007669"/>
    <property type="project" value="InterPro"/>
</dbReference>
<dbReference type="GO" id="GO:0015031">
    <property type="term" value="P:protein transport"/>
    <property type="evidence" value="ECO:0007669"/>
    <property type="project" value="UniProtKB-KW"/>
</dbReference>
<proteinExistence type="inferred from homology"/>
<dbReference type="PATRIC" id="fig|1365257.3.peg.1929"/>
<dbReference type="InterPro" id="IPR037682">
    <property type="entry name" value="TonB_C"/>
</dbReference>
<dbReference type="PROSITE" id="PS52015">
    <property type="entry name" value="TONB_CTD"/>
    <property type="match status" value="1"/>
</dbReference>
<reference evidence="11 12" key="1">
    <citation type="submission" date="2013-07" db="EMBL/GenBank/DDBJ databases">
        <title>Comparative Genomic and Metabolomic Analysis of Twelve Strains of Pseudoalteromonas luteoviolacea.</title>
        <authorList>
            <person name="Vynne N.G."/>
            <person name="Mansson M."/>
            <person name="Gram L."/>
        </authorList>
    </citation>
    <scope>NUCLEOTIDE SEQUENCE [LARGE SCALE GENOMIC DNA]</scope>
    <source>
        <strain evidence="11 12">S4060-1</strain>
    </source>
</reference>
<organism evidence="11 12">
    <name type="scientific">Pseudoalteromonas luteoviolacea S4060-1</name>
    <dbReference type="NCBI Taxonomy" id="1365257"/>
    <lineage>
        <taxon>Bacteria</taxon>
        <taxon>Pseudomonadati</taxon>
        <taxon>Pseudomonadota</taxon>
        <taxon>Gammaproteobacteria</taxon>
        <taxon>Alteromonadales</taxon>
        <taxon>Pseudoalteromonadaceae</taxon>
        <taxon>Pseudoalteromonas</taxon>
    </lineage>
</organism>
<dbReference type="Proteomes" id="UP000076661">
    <property type="component" value="Unassembled WGS sequence"/>
</dbReference>
<accession>A0A162BS48</accession>
<dbReference type="GO" id="GO:0005886">
    <property type="term" value="C:plasma membrane"/>
    <property type="evidence" value="ECO:0007669"/>
    <property type="project" value="UniProtKB-SubCell"/>
</dbReference>
<keyword evidence="6" id="KW-0812">Transmembrane</keyword>
<comment type="similarity">
    <text evidence="2">Belongs to the TonB family.</text>
</comment>
<keyword evidence="9" id="KW-0472">Membrane</keyword>
<evidence type="ECO:0000256" key="9">
    <source>
        <dbReference type="ARBA" id="ARBA00023136"/>
    </source>
</evidence>
<protein>
    <recommendedName>
        <fullName evidence="10">TonB C-terminal domain-containing protein</fullName>
    </recommendedName>
</protein>
<dbReference type="RefSeq" id="WP_063380840.1">
    <property type="nucleotide sequence ID" value="NZ_AUXX01000012.1"/>
</dbReference>
<keyword evidence="5" id="KW-0997">Cell inner membrane</keyword>